<dbReference type="InterPro" id="IPR032675">
    <property type="entry name" value="LRR_dom_sf"/>
</dbReference>
<dbReference type="VEuPathDB" id="VectorBase:LDEU011564"/>
<comment type="caution">
    <text evidence="1">The sequence shown here is derived from an EMBL/GenBank/DDBJ whole genome shotgun (WGS) entry which is preliminary data.</text>
</comment>
<name>A0A443RYR0_9ACAR</name>
<evidence type="ECO:0008006" key="3">
    <source>
        <dbReference type="Google" id="ProtNLM"/>
    </source>
</evidence>
<dbReference type="AlphaFoldDB" id="A0A443RYR0"/>
<evidence type="ECO:0000313" key="1">
    <source>
        <dbReference type="EMBL" id="RWS20476.1"/>
    </source>
</evidence>
<sequence>MEKAFGVPLITQEIFKHLEVHELINLRNVSQSVKKAVEKYIKRQNNLRITDYAKNDLELLSTLYRHVKTLFLDFELENRYIQDVVFSFAEQLLVITEFQIRCRCNNSLELFDWSLLNCLKIEVKCGEKCNEFCCTNIFENATNLTHLDVYCLCDAQVPYYQFFPSTLQSLELSFSAQQFGDLLSAEIIPKLQNLEKLSITVDSEDTIFFGDMGNQIKSLRCLKYLHLHMRAVYPSLVFQEHYFEELYLYGIKLEEHTINLGLANLKRLTLTMEVMDEEELTDLLYQCANLEYLELFLHRNHDIVLSDSFYYCDETLKKLKVFSLLDICFEIGKYEYLLFNLCDAINSAKIINIGLIPYFRNGSISICNDKMQLEFEDDIIDDENNNTYDDYFQKLFDHLKDCDAELARYDEFDINLALGTATKFGENRKGNMYCFQLNRFMY</sequence>
<reference evidence="1 2" key="1">
    <citation type="journal article" date="2018" name="Gigascience">
        <title>Genomes of trombidid mites reveal novel predicted allergens and laterally-transferred genes associated with secondary metabolism.</title>
        <authorList>
            <person name="Dong X."/>
            <person name="Chaisiri K."/>
            <person name="Xia D."/>
            <person name="Armstrong S.D."/>
            <person name="Fang Y."/>
            <person name="Donnelly M.J."/>
            <person name="Kadowaki T."/>
            <person name="McGarry J.W."/>
            <person name="Darby A.C."/>
            <person name="Makepeace B.L."/>
        </authorList>
    </citation>
    <scope>NUCLEOTIDE SEQUENCE [LARGE SCALE GENOMIC DNA]</scope>
    <source>
        <strain evidence="1">UoL-UT</strain>
    </source>
</reference>
<organism evidence="1 2">
    <name type="scientific">Leptotrombidium deliense</name>
    <dbReference type="NCBI Taxonomy" id="299467"/>
    <lineage>
        <taxon>Eukaryota</taxon>
        <taxon>Metazoa</taxon>
        <taxon>Ecdysozoa</taxon>
        <taxon>Arthropoda</taxon>
        <taxon>Chelicerata</taxon>
        <taxon>Arachnida</taxon>
        <taxon>Acari</taxon>
        <taxon>Acariformes</taxon>
        <taxon>Trombidiformes</taxon>
        <taxon>Prostigmata</taxon>
        <taxon>Anystina</taxon>
        <taxon>Parasitengona</taxon>
        <taxon>Trombiculoidea</taxon>
        <taxon>Trombiculidae</taxon>
        <taxon>Leptotrombidium</taxon>
    </lineage>
</organism>
<evidence type="ECO:0000313" key="2">
    <source>
        <dbReference type="Proteomes" id="UP000288716"/>
    </source>
</evidence>
<dbReference type="Proteomes" id="UP000288716">
    <property type="component" value="Unassembled WGS sequence"/>
</dbReference>
<dbReference type="SUPFAM" id="SSF52047">
    <property type="entry name" value="RNI-like"/>
    <property type="match status" value="1"/>
</dbReference>
<protein>
    <recommendedName>
        <fullName evidence="3">F-box domain-containing protein</fullName>
    </recommendedName>
</protein>
<gene>
    <name evidence="1" type="ORF">B4U80_12063</name>
</gene>
<accession>A0A443RYR0</accession>
<dbReference type="EMBL" id="NCKV01017302">
    <property type="protein sequence ID" value="RWS20476.1"/>
    <property type="molecule type" value="Genomic_DNA"/>
</dbReference>
<dbReference type="Gene3D" id="3.80.10.10">
    <property type="entry name" value="Ribonuclease Inhibitor"/>
    <property type="match status" value="1"/>
</dbReference>
<proteinExistence type="predicted"/>
<keyword evidence="2" id="KW-1185">Reference proteome</keyword>